<evidence type="ECO:0000256" key="1">
    <source>
        <dbReference type="SAM" id="MobiDB-lite"/>
    </source>
</evidence>
<accession>A0A9Q1ATH7</accession>
<protein>
    <submittedName>
        <fullName evidence="2">Uncharacterized protein</fullName>
    </submittedName>
</protein>
<proteinExistence type="predicted"/>
<keyword evidence="3" id="KW-1185">Reference proteome</keyword>
<reference evidence="2" key="1">
    <citation type="journal article" date="2023" name="DNA Res.">
        <title>Chromosome-level genome assembly of Phrynocephalus forsythii using third-generation DNA sequencing and Hi-C analysis.</title>
        <authorList>
            <person name="Qi Y."/>
            <person name="Zhao W."/>
            <person name="Zhao Y."/>
            <person name="Niu C."/>
            <person name="Cao S."/>
            <person name="Zhang Y."/>
        </authorList>
    </citation>
    <scope>NUCLEOTIDE SEQUENCE</scope>
    <source>
        <tissue evidence="2">Muscle</tissue>
    </source>
</reference>
<dbReference type="OrthoDB" id="29661at2759"/>
<comment type="caution">
    <text evidence="2">The sequence shown here is derived from an EMBL/GenBank/DDBJ whole genome shotgun (WGS) entry which is preliminary data.</text>
</comment>
<feature type="region of interest" description="Disordered" evidence="1">
    <location>
        <begin position="151"/>
        <end position="172"/>
    </location>
</feature>
<dbReference type="Proteomes" id="UP001142489">
    <property type="component" value="Unassembled WGS sequence"/>
</dbReference>
<evidence type="ECO:0000313" key="3">
    <source>
        <dbReference type="Proteomes" id="UP001142489"/>
    </source>
</evidence>
<dbReference type="AlphaFoldDB" id="A0A9Q1ATH7"/>
<gene>
    <name evidence="2" type="ORF">JRQ81_008028</name>
</gene>
<feature type="compositionally biased region" description="Polar residues" evidence="1">
    <location>
        <begin position="159"/>
        <end position="172"/>
    </location>
</feature>
<feature type="non-terminal residue" evidence="2">
    <location>
        <position position="172"/>
    </location>
</feature>
<dbReference type="EMBL" id="JAPFRF010000016">
    <property type="protein sequence ID" value="KAJ7309922.1"/>
    <property type="molecule type" value="Genomic_DNA"/>
</dbReference>
<name>A0A9Q1ATH7_9SAUR</name>
<organism evidence="2 3">
    <name type="scientific">Phrynocephalus forsythii</name>
    <dbReference type="NCBI Taxonomy" id="171643"/>
    <lineage>
        <taxon>Eukaryota</taxon>
        <taxon>Metazoa</taxon>
        <taxon>Chordata</taxon>
        <taxon>Craniata</taxon>
        <taxon>Vertebrata</taxon>
        <taxon>Euteleostomi</taxon>
        <taxon>Lepidosauria</taxon>
        <taxon>Squamata</taxon>
        <taxon>Bifurcata</taxon>
        <taxon>Unidentata</taxon>
        <taxon>Episquamata</taxon>
        <taxon>Toxicofera</taxon>
        <taxon>Iguania</taxon>
        <taxon>Acrodonta</taxon>
        <taxon>Agamidae</taxon>
        <taxon>Agaminae</taxon>
        <taxon>Phrynocephalus</taxon>
    </lineage>
</organism>
<evidence type="ECO:0000313" key="2">
    <source>
        <dbReference type="EMBL" id="KAJ7309922.1"/>
    </source>
</evidence>
<sequence length="172" mass="19291">MYWHTAVQVNRDLEKEVRRVGVQTESRISRVLFKEASVQTEGHETGKELGKEVWFMRGQGTVRDVREGIPRKTECFRWKAESSYTETHLALGAAHLTLEASNGIIRSVVMVKASSLKAYSLVDSSQVSTFLISILLIVYGSFRSLNMDFENQDKEKDPSSSAGPFNGNSTNN</sequence>